<organism evidence="9 10">
    <name type="scientific">Tautonia plasticadhaerens</name>
    <dbReference type="NCBI Taxonomy" id="2527974"/>
    <lineage>
        <taxon>Bacteria</taxon>
        <taxon>Pseudomonadati</taxon>
        <taxon>Planctomycetota</taxon>
        <taxon>Planctomycetia</taxon>
        <taxon>Isosphaerales</taxon>
        <taxon>Isosphaeraceae</taxon>
        <taxon>Tautonia</taxon>
    </lineage>
</organism>
<dbReference type="GO" id="GO:0000175">
    <property type="term" value="F:3'-5'-RNA exonuclease activity"/>
    <property type="evidence" value="ECO:0007669"/>
    <property type="project" value="UniProtKB-UniRule"/>
</dbReference>
<comment type="subunit">
    <text evidence="6">Homohexameric ring arranged as a trimer of dimers.</text>
</comment>
<evidence type="ECO:0000256" key="3">
    <source>
        <dbReference type="ARBA" id="ARBA00022555"/>
    </source>
</evidence>
<dbReference type="GO" id="GO:0016075">
    <property type="term" value="P:rRNA catabolic process"/>
    <property type="evidence" value="ECO:0007669"/>
    <property type="project" value="UniProtKB-UniRule"/>
</dbReference>
<feature type="domain" description="Exoribonuclease phosphorolytic" evidence="7">
    <location>
        <begin position="13"/>
        <end position="137"/>
    </location>
</feature>
<keyword evidence="5" id="KW-0694">RNA-binding</keyword>
<dbReference type="InterPro" id="IPR036345">
    <property type="entry name" value="ExoRNase_PH_dom2_sf"/>
</dbReference>
<feature type="domain" description="Exoribonuclease phosphorolytic" evidence="8">
    <location>
        <begin position="155"/>
        <end position="219"/>
    </location>
</feature>
<keyword evidence="2 6" id="KW-0698">rRNA processing</keyword>
<comment type="function">
    <text evidence="6">Phosphorolytic 3'-5' exoribonuclease that plays an important role in tRNA 3'-end maturation. Removes nucleotide residues following the 3'-CCA terminus of tRNAs; can also add nucleotides to the ends of RNA molecules by using nucleoside diphosphates as substrates, but this may not be physiologically important. Probably plays a role in initiation of 16S rRNA degradation (leading to ribosome degradation) during starvation.</text>
</comment>
<evidence type="ECO:0000256" key="6">
    <source>
        <dbReference type="HAMAP-Rule" id="MF_00564"/>
    </source>
</evidence>
<dbReference type="SUPFAM" id="SSF54211">
    <property type="entry name" value="Ribosomal protein S5 domain 2-like"/>
    <property type="match status" value="1"/>
</dbReference>
<reference evidence="9 10" key="1">
    <citation type="submission" date="2019-02" db="EMBL/GenBank/DDBJ databases">
        <title>Deep-cultivation of Planctomycetes and their phenomic and genomic characterization uncovers novel biology.</title>
        <authorList>
            <person name="Wiegand S."/>
            <person name="Jogler M."/>
            <person name="Boedeker C."/>
            <person name="Pinto D."/>
            <person name="Vollmers J."/>
            <person name="Rivas-Marin E."/>
            <person name="Kohn T."/>
            <person name="Peeters S.H."/>
            <person name="Heuer A."/>
            <person name="Rast P."/>
            <person name="Oberbeckmann S."/>
            <person name="Bunk B."/>
            <person name="Jeske O."/>
            <person name="Meyerdierks A."/>
            <person name="Storesund J.E."/>
            <person name="Kallscheuer N."/>
            <person name="Luecker S."/>
            <person name="Lage O.M."/>
            <person name="Pohl T."/>
            <person name="Merkel B.J."/>
            <person name="Hornburger P."/>
            <person name="Mueller R.-W."/>
            <person name="Bruemmer F."/>
            <person name="Labrenz M."/>
            <person name="Spormann A.M."/>
            <person name="Op den Camp H."/>
            <person name="Overmann J."/>
            <person name="Amann R."/>
            <person name="Jetten M.S.M."/>
            <person name="Mascher T."/>
            <person name="Medema M.H."/>
            <person name="Devos D.P."/>
            <person name="Kaster A.-K."/>
            <person name="Ovreas L."/>
            <person name="Rohde M."/>
            <person name="Galperin M.Y."/>
            <person name="Jogler C."/>
        </authorList>
    </citation>
    <scope>NUCLEOTIDE SEQUENCE [LARGE SCALE GENOMIC DNA]</scope>
    <source>
        <strain evidence="9 10">ElP</strain>
    </source>
</reference>
<keyword evidence="6 9" id="KW-0808">Transferase</keyword>
<dbReference type="EC" id="2.7.7.56" evidence="6"/>
<dbReference type="InterPro" id="IPR002381">
    <property type="entry name" value="RNase_PH_bac-type"/>
</dbReference>
<evidence type="ECO:0000259" key="8">
    <source>
        <dbReference type="Pfam" id="PF03725"/>
    </source>
</evidence>
<dbReference type="NCBIfam" id="TIGR01966">
    <property type="entry name" value="RNasePH"/>
    <property type="match status" value="1"/>
</dbReference>
<keyword evidence="4 6" id="KW-0819">tRNA processing</keyword>
<keyword evidence="10" id="KW-1185">Reference proteome</keyword>
<evidence type="ECO:0000256" key="5">
    <source>
        <dbReference type="ARBA" id="ARBA00022884"/>
    </source>
</evidence>
<dbReference type="SUPFAM" id="SSF55666">
    <property type="entry name" value="Ribonuclease PH domain 2-like"/>
    <property type="match status" value="1"/>
</dbReference>
<feature type="binding site" evidence="6">
    <location>
        <begin position="121"/>
        <end position="123"/>
    </location>
    <ligand>
        <name>phosphate</name>
        <dbReference type="ChEBI" id="CHEBI:43474"/>
        <note>substrate</note>
    </ligand>
</feature>
<proteinExistence type="inferred from homology"/>
<dbReference type="GO" id="GO:0008033">
    <property type="term" value="P:tRNA processing"/>
    <property type="evidence" value="ECO:0007669"/>
    <property type="project" value="UniProtKB-UniRule"/>
</dbReference>
<dbReference type="KEGG" id="tpla:ElP_17890"/>
<feature type="binding site" evidence="6">
    <location>
        <position position="83"/>
    </location>
    <ligand>
        <name>phosphate</name>
        <dbReference type="ChEBI" id="CHEBI:43474"/>
        <note>substrate</note>
    </ligand>
</feature>
<keyword evidence="3 6" id="KW-0820">tRNA-binding</keyword>
<evidence type="ECO:0000313" key="9">
    <source>
        <dbReference type="EMBL" id="QDV33908.1"/>
    </source>
</evidence>
<evidence type="ECO:0000313" key="10">
    <source>
        <dbReference type="Proteomes" id="UP000317835"/>
    </source>
</evidence>
<dbReference type="InterPro" id="IPR020568">
    <property type="entry name" value="Ribosomal_Su5_D2-typ_SF"/>
</dbReference>
<dbReference type="GO" id="GO:0000049">
    <property type="term" value="F:tRNA binding"/>
    <property type="evidence" value="ECO:0007669"/>
    <property type="project" value="UniProtKB-UniRule"/>
</dbReference>
<dbReference type="PANTHER" id="PTHR11953:SF0">
    <property type="entry name" value="EXOSOME COMPLEX COMPONENT RRP41"/>
    <property type="match status" value="1"/>
</dbReference>
<evidence type="ECO:0000259" key="7">
    <source>
        <dbReference type="Pfam" id="PF01138"/>
    </source>
</evidence>
<evidence type="ECO:0000256" key="4">
    <source>
        <dbReference type="ARBA" id="ARBA00022694"/>
    </source>
</evidence>
<dbReference type="PANTHER" id="PTHR11953">
    <property type="entry name" value="EXOSOME COMPLEX COMPONENT"/>
    <property type="match status" value="1"/>
</dbReference>
<dbReference type="RefSeq" id="WP_145268395.1">
    <property type="nucleotide sequence ID" value="NZ_CP036426.1"/>
</dbReference>
<dbReference type="AlphaFoldDB" id="A0A518GZ84"/>
<evidence type="ECO:0000256" key="2">
    <source>
        <dbReference type="ARBA" id="ARBA00022552"/>
    </source>
</evidence>
<evidence type="ECO:0000256" key="1">
    <source>
        <dbReference type="ARBA" id="ARBA00006678"/>
    </source>
</evidence>
<dbReference type="OrthoDB" id="9807456at2"/>
<dbReference type="Pfam" id="PF01138">
    <property type="entry name" value="RNase_PH"/>
    <property type="match status" value="1"/>
</dbReference>
<dbReference type="HAMAP" id="MF_00564">
    <property type="entry name" value="RNase_PH"/>
    <property type="match status" value="1"/>
</dbReference>
<dbReference type="Pfam" id="PF03725">
    <property type="entry name" value="RNase_PH_C"/>
    <property type="match status" value="1"/>
</dbReference>
<dbReference type="Proteomes" id="UP000317835">
    <property type="component" value="Chromosome"/>
</dbReference>
<gene>
    <name evidence="6 9" type="primary">rph</name>
    <name evidence="9" type="ORF">ElP_17890</name>
</gene>
<keyword evidence="6 9" id="KW-0548">Nucleotidyltransferase</keyword>
<name>A0A518GZ84_9BACT</name>
<dbReference type="InterPro" id="IPR015847">
    <property type="entry name" value="ExoRNase_PH_dom2"/>
</dbReference>
<dbReference type="EMBL" id="CP036426">
    <property type="protein sequence ID" value="QDV33908.1"/>
    <property type="molecule type" value="Genomic_DNA"/>
</dbReference>
<comment type="catalytic activity">
    <reaction evidence="6">
        <text>tRNA(n+1) + phosphate = tRNA(n) + a ribonucleoside 5'-diphosphate</text>
        <dbReference type="Rhea" id="RHEA:10628"/>
        <dbReference type="Rhea" id="RHEA-COMP:17343"/>
        <dbReference type="Rhea" id="RHEA-COMP:17344"/>
        <dbReference type="ChEBI" id="CHEBI:43474"/>
        <dbReference type="ChEBI" id="CHEBI:57930"/>
        <dbReference type="ChEBI" id="CHEBI:173114"/>
        <dbReference type="EC" id="2.7.7.56"/>
    </reaction>
</comment>
<dbReference type="InterPro" id="IPR001247">
    <property type="entry name" value="ExoRNase_PH_dom1"/>
</dbReference>
<dbReference type="GO" id="GO:0006364">
    <property type="term" value="P:rRNA processing"/>
    <property type="evidence" value="ECO:0007669"/>
    <property type="project" value="UniProtKB-KW"/>
</dbReference>
<accession>A0A518GZ84</accession>
<comment type="similarity">
    <text evidence="1 6">Belongs to the RNase PH family.</text>
</comment>
<dbReference type="Gene3D" id="3.30.230.70">
    <property type="entry name" value="GHMP Kinase, N-terminal domain"/>
    <property type="match status" value="1"/>
</dbReference>
<dbReference type="GO" id="GO:0009022">
    <property type="term" value="F:tRNA nucleotidyltransferase activity"/>
    <property type="evidence" value="ECO:0007669"/>
    <property type="project" value="UniProtKB-UniRule"/>
</dbReference>
<protein>
    <recommendedName>
        <fullName evidence="6">Ribonuclease PH</fullName>
        <shortName evidence="6">RNase PH</shortName>
        <ecNumber evidence="6">2.7.7.56</ecNumber>
    </recommendedName>
    <alternativeName>
        <fullName evidence="6">tRNA nucleotidyltransferase</fullName>
    </alternativeName>
</protein>
<dbReference type="InterPro" id="IPR050080">
    <property type="entry name" value="RNase_PH"/>
</dbReference>
<dbReference type="InterPro" id="IPR027408">
    <property type="entry name" value="PNPase/RNase_PH_dom_sf"/>
</dbReference>
<sequence>MSSRHDGRSPDEPRAVTIDRGFARQSDGSALYRCGGTTVLVTANVVDRVPAWLEGKGVGWLTAEYMMMPGSTSPRKERRADSRSTEIQRLIGRSLRAAVDTKALGARTLHVDAEVVDADGGTRTAAITGAFVAVADALRARLGPEAARAVLRDGVAAVSVGVVAGRELLDLDYVEDSAAEVDLNVVRLGSGGLVEVQGTGEGGTFSRAQLTALMDLAERGLDLLGEAQRRALGGDWPFG</sequence>